<accession>A0A9E7R6B9</accession>
<dbReference type="GeneID" id="74941601"/>
<proteinExistence type="inferred from homology"/>
<evidence type="ECO:0000259" key="2">
    <source>
        <dbReference type="Pfam" id="PF02374"/>
    </source>
</evidence>
<comment type="similarity">
    <text evidence="1">Belongs to the arsA ATPase family.</text>
</comment>
<dbReference type="Gene3D" id="3.40.50.300">
    <property type="entry name" value="P-loop containing nucleotide triphosphate hydrolases"/>
    <property type="match status" value="1"/>
</dbReference>
<dbReference type="EMBL" id="CP104003">
    <property type="protein sequence ID" value="UWM55495.1"/>
    <property type="molecule type" value="Genomic_DNA"/>
</dbReference>
<dbReference type="Proteomes" id="UP001057580">
    <property type="component" value="Chromosome"/>
</dbReference>
<dbReference type="KEGG" id="ssai:N0B31_04225"/>
<gene>
    <name evidence="3" type="ORF">N0B31_04225</name>
</gene>
<dbReference type="RefSeq" id="WP_260594595.1">
    <property type="nucleotide sequence ID" value="NZ_CP104003.1"/>
</dbReference>
<evidence type="ECO:0000313" key="3">
    <source>
        <dbReference type="EMBL" id="UWM55495.1"/>
    </source>
</evidence>
<dbReference type="PANTHER" id="PTHR10803:SF3">
    <property type="entry name" value="ATPASE GET3"/>
    <property type="match status" value="1"/>
</dbReference>
<name>A0A9E7R6B9_9EURY</name>
<sequence>MSEYTMFGGKGGVGKTTCAAGYAAARAAHGEETLVLSTDPAHSLGDALETDLTSEPVEVAPDLHAVEIDPSVRADTYRMMGEALASDMRALGMRVGDDSLDNLFGSKMPGADEVAALDLFGLYMDDWERIVFDTAPTGHTLRLLDLPETVGSAVETAAGIRSKAKKTADRVKTVVLGPFAFRGEDEADEAFADLQARMERVTEVLRDPDLTTFRVVFRPEALVLSETERLVSRLGEAQVEVSDLVANGVLVDVNEDCDRCVRQRDRHRERLTTVRETFDLPVTEVPEMDEPSGVEALEAVGESLLREWD</sequence>
<dbReference type="Pfam" id="PF02374">
    <property type="entry name" value="ArsA_ATPase"/>
    <property type="match status" value="1"/>
</dbReference>
<dbReference type="GO" id="GO:0005524">
    <property type="term" value="F:ATP binding"/>
    <property type="evidence" value="ECO:0007669"/>
    <property type="project" value="InterPro"/>
</dbReference>
<reference evidence="3" key="1">
    <citation type="submission" date="2022-09" db="EMBL/GenBank/DDBJ databases">
        <title>Diverse halophilic archaea isolated from saline environments.</title>
        <authorList>
            <person name="Cui H.-L."/>
        </authorList>
    </citation>
    <scope>NUCLEOTIDE SEQUENCE</scope>
    <source>
        <strain evidence="3">ZS-35-S2</strain>
    </source>
</reference>
<evidence type="ECO:0000256" key="1">
    <source>
        <dbReference type="ARBA" id="ARBA00011040"/>
    </source>
</evidence>
<keyword evidence="4" id="KW-1185">Reference proteome</keyword>
<feature type="domain" description="ArsA/GET3 Anion-transporting ATPase-like" evidence="2">
    <location>
        <begin position="4"/>
        <end position="304"/>
    </location>
</feature>
<dbReference type="CDD" id="cd02035">
    <property type="entry name" value="ArsA"/>
    <property type="match status" value="1"/>
</dbReference>
<evidence type="ECO:0000313" key="4">
    <source>
        <dbReference type="Proteomes" id="UP001057580"/>
    </source>
</evidence>
<dbReference type="InterPro" id="IPR025723">
    <property type="entry name" value="ArsA/GET3_ATPase-like"/>
</dbReference>
<dbReference type="AlphaFoldDB" id="A0A9E7R6B9"/>
<dbReference type="SUPFAM" id="SSF52540">
    <property type="entry name" value="P-loop containing nucleoside triphosphate hydrolases"/>
    <property type="match status" value="1"/>
</dbReference>
<dbReference type="InterPro" id="IPR027417">
    <property type="entry name" value="P-loop_NTPase"/>
</dbReference>
<organism evidence="3 4">
    <name type="scientific">Salinirubellus salinus</name>
    <dbReference type="NCBI Taxonomy" id="1364945"/>
    <lineage>
        <taxon>Archaea</taxon>
        <taxon>Methanobacteriati</taxon>
        <taxon>Methanobacteriota</taxon>
        <taxon>Stenosarchaea group</taxon>
        <taxon>Halobacteria</taxon>
        <taxon>Halobacteriales</taxon>
        <taxon>Natronomonadaceae</taxon>
        <taxon>Salinirubellus</taxon>
    </lineage>
</organism>
<protein>
    <submittedName>
        <fullName evidence="3">ArsA family ATPase</fullName>
    </submittedName>
</protein>
<dbReference type="PANTHER" id="PTHR10803">
    <property type="entry name" value="ARSENICAL PUMP-DRIVING ATPASE ARSENITE-TRANSLOCATING ATPASE"/>
    <property type="match status" value="1"/>
</dbReference>
<dbReference type="GO" id="GO:0016887">
    <property type="term" value="F:ATP hydrolysis activity"/>
    <property type="evidence" value="ECO:0007669"/>
    <property type="project" value="InterPro"/>
</dbReference>
<dbReference type="NCBIfam" id="TIGR00345">
    <property type="entry name" value="GET3_arsA_TRC40"/>
    <property type="match status" value="1"/>
</dbReference>
<dbReference type="InterPro" id="IPR016300">
    <property type="entry name" value="ATPase_ArsA/GET3"/>
</dbReference>